<dbReference type="EMBL" id="UINC01111978">
    <property type="protein sequence ID" value="SVC80582.1"/>
    <property type="molecule type" value="Genomic_DNA"/>
</dbReference>
<protein>
    <submittedName>
        <fullName evidence="1">Uncharacterized protein</fullName>
    </submittedName>
</protein>
<gene>
    <name evidence="1" type="ORF">METZ01_LOCUS333436</name>
</gene>
<organism evidence="1">
    <name type="scientific">marine metagenome</name>
    <dbReference type="NCBI Taxonomy" id="408172"/>
    <lineage>
        <taxon>unclassified sequences</taxon>
        <taxon>metagenomes</taxon>
        <taxon>ecological metagenomes</taxon>
    </lineage>
</organism>
<proteinExistence type="predicted"/>
<evidence type="ECO:0000313" key="1">
    <source>
        <dbReference type="EMBL" id="SVC80582.1"/>
    </source>
</evidence>
<accession>A0A382Q7W6</accession>
<name>A0A382Q7W6_9ZZZZ</name>
<dbReference type="AlphaFoldDB" id="A0A382Q7W6"/>
<reference evidence="1" key="1">
    <citation type="submission" date="2018-05" db="EMBL/GenBank/DDBJ databases">
        <authorList>
            <person name="Lanie J.A."/>
            <person name="Ng W.-L."/>
            <person name="Kazmierczak K.M."/>
            <person name="Andrzejewski T.M."/>
            <person name="Davidsen T.M."/>
            <person name="Wayne K.J."/>
            <person name="Tettelin H."/>
            <person name="Glass J.I."/>
            <person name="Rusch D."/>
            <person name="Podicherti R."/>
            <person name="Tsui H.-C.T."/>
            <person name="Winkler M.E."/>
        </authorList>
    </citation>
    <scope>NUCLEOTIDE SEQUENCE</scope>
</reference>
<feature type="non-terminal residue" evidence="1">
    <location>
        <position position="82"/>
    </location>
</feature>
<sequence>MLHKHRIMFYTITFALAAFFFAPLTASAAPKCPDTMPNRWCDSFTAKCEQVLSPGSRRACNELNRRSRAVDRMQAICDKKKG</sequence>